<accession>A0A4D7B3Y6</accession>
<dbReference type="EMBL" id="CP039690">
    <property type="protein sequence ID" value="QCI68509.1"/>
    <property type="molecule type" value="Genomic_DNA"/>
</dbReference>
<dbReference type="AlphaFoldDB" id="A0A4D7B3Y6"/>
<dbReference type="OrthoDB" id="341208at2"/>
<evidence type="ECO:0000256" key="5">
    <source>
        <dbReference type="ARBA" id="ARBA00022630"/>
    </source>
</evidence>
<proteinExistence type="predicted"/>
<keyword evidence="6" id="KW-0288">FMN</keyword>
<evidence type="ECO:0000256" key="9">
    <source>
        <dbReference type="ARBA" id="ARBA00022741"/>
    </source>
</evidence>
<dbReference type="GO" id="GO:0005524">
    <property type="term" value="F:ATP binding"/>
    <property type="evidence" value="ECO:0007669"/>
    <property type="project" value="UniProtKB-KW"/>
</dbReference>
<evidence type="ECO:0000313" key="16">
    <source>
        <dbReference type="Proteomes" id="UP000298781"/>
    </source>
</evidence>
<dbReference type="PROSITE" id="PS50112">
    <property type="entry name" value="PAS"/>
    <property type="match status" value="1"/>
</dbReference>
<keyword evidence="9" id="KW-0547">Nucleotide-binding</keyword>
<dbReference type="PANTHER" id="PTHR41523">
    <property type="entry name" value="TWO-COMPONENT SYSTEM SENSOR PROTEIN"/>
    <property type="match status" value="1"/>
</dbReference>
<evidence type="ECO:0000256" key="12">
    <source>
        <dbReference type="ARBA" id="ARBA00023026"/>
    </source>
</evidence>
<keyword evidence="10" id="KW-0418">Kinase</keyword>
<dbReference type="Proteomes" id="UP000298781">
    <property type="component" value="Chromosome"/>
</dbReference>
<dbReference type="GO" id="GO:0004673">
    <property type="term" value="F:protein histidine kinase activity"/>
    <property type="evidence" value="ECO:0007669"/>
    <property type="project" value="UniProtKB-EC"/>
</dbReference>
<keyword evidence="7" id="KW-0808">Transferase</keyword>
<dbReference type="InterPro" id="IPR013767">
    <property type="entry name" value="PAS_fold"/>
</dbReference>
<dbReference type="InterPro" id="IPR011102">
    <property type="entry name" value="Sig_transdc_His_kinase_HWE"/>
</dbReference>
<keyword evidence="12" id="KW-0843">Virulence</keyword>
<evidence type="ECO:0000313" key="15">
    <source>
        <dbReference type="EMBL" id="QCI68509.1"/>
    </source>
</evidence>
<keyword evidence="5" id="KW-0285">Flavoprotein</keyword>
<dbReference type="KEGG" id="pstg:E8M01_32350"/>
<name>A0A4D7B3Y6_9HYPH</name>
<dbReference type="SMART" id="SM00911">
    <property type="entry name" value="HWE_HK"/>
    <property type="match status" value="1"/>
</dbReference>
<evidence type="ECO:0000256" key="8">
    <source>
        <dbReference type="ARBA" id="ARBA00022737"/>
    </source>
</evidence>
<feature type="domain" description="PAC" evidence="14">
    <location>
        <begin position="98"/>
        <end position="152"/>
    </location>
</feature>
<dbReference type="NCBIfam" id="TIGR00229">
    <property type="entry name" value="sensory_box"/>
    <property type="match status" value="1"/>
</dbReference>
<evidence type="ECO:0000259" key="13">
    <source>
        <dbReference type="PROSITE" id="PS50112"/>
    </source>
</evidence>
<evidence type="ECO:0000256" key="10">
    <source>
        <dbReference type="ARBA" id="ARBA00022777"/>
    </source>
</evidence>
<evidence type="ECO:0000256" key="2">
    <source>
        <dbReference type="ARBA" id="ARBA00012438"/>
    </source>
</evidence>
<keyword evidence="16" id="KW-1185">Reference proteome</keyword>
<keyword evidence="11" id="KW-0067">ATP-binding</keyword>
<dbReference type="Gene3D" id="3.30.565.10">
    <property type="entry name" value="Histidine kinase-like ATPase, C-terminal domain"/>
    <property type="match status" value="1"/>
</dbReference>
<dbReference type="Gene3D" id="3.30.450.20">
    <property type="entry name" value="PAS domain"/>
    <property type="match status" value="1"/>
</dbReference>
<feature type="domain" description="PAS" evidence="13">
    <location>
        <begin position="27"/>
        <end position="97"/>
    </location>
</feature>
<evidence type="ECO:0000256" key="6">
    <source>
        <dbReference type="ARBA" id="ARBA00022643"/>
    </source>
</evidence>
<dbReference type="InterPro" id="IPR000700">
    <property type="entry name" value="PAS-assoc_C"/>
</dbReference>
<comment type="catalytic activity">
    <reaction evidence="1">
        <text>ATP + protein L-histidine = ADP + protein N-phospho-L-histidine.</text>
        <dbReference type="EC" id="2.7.13.3"/>
    </reaction>
</comment>
<reference evidence="15 16" key="1">
    <citation type="submission" date="2019-04" db="EMBL/GenBank/DDBJ databases">
        <title>Phreatobacter aquaticus sp. nov.</title>
        <authorList>
            <person name="Choi A."/>
        </authorList>
    </citation>
    <scope>NUCLEOTIDE SEQUENCE [LARGE SCALE GENOMIC DNA]</scope>
    <source>
        <strain evidence="15 16">KCTC 52518</strain>
    </source>
</reference>
<evidence type="ECO:0000256" key="4">
    <source>
        <dbReference type="ARBA" id="ARBA00022553"/>
    </source>
</evidence>
<dbReference type="SUPFAM" id="SSF55785">
    <property type="entry name" value="PYP-like sensor domain (PAS domain)"/>
    <property type="match status" value="1"/>
</dbReference>
<dbReference type="PROSITE" id="PS50113">
    <property type="entry name" value="PAC"/>
    <property type="match status" value="1"/>
</dbReference>
<dbReference type="InterPro" id="IPR035965">
    <property type="entry name" value="PAS-like_dom_sf"/>
</dbReference>
<dbReference type="EC" id="2.7.13.3" evidence="2"/>
<evidence type="ECO:0000256" key="1">
    <source>
        <dbReference type="ARBA" id="ARBA00000085"/>
    </source>
</evidence>
<gene>
    <name evidence="15" type="ORF">E8M01_32350</name>
</gene>
<dbReference type="Pfam" id="PF07536">
    <property type="entry name" value="HWE_HK"/>
    <property type="match status" value="1"/>
</dbReference>
<sequence>MPPASEFRLTDGNGVAGMAQTRAQLDYRALLASIVDSTDDAIVSKDLDGIITSWNPAAERIFGFSADEIIGEPITRLIPPDRHAEERVILDTIRAGKRVETFTSIRRRKSGEDVHVSVTISPIVNSQGVVIGASKIARDISARRRSEEIRDMLMREVAHRSKNMLAIVEAIVRQTIRRSSSEDFAKELSGRLQSMAASQDLLVNGNWAGVEIRALAKRQLEHVDGAEAPRIDLDGPPLMLSPNGAQALGMALHELSTNALKFGALSNDRGTVHLQWAVTGEPQQFVLTWREAGGPPVSQPAHYGFGHSVLVRMTEATLHAAVTMIYAPRGLHWSLEAPVTSILSR</sequence>
<evidence type="ECO:0000256" key="11">
    <source>
        <dbReference type="ARBA" id="ARBA00022840"/>
    </source>
</evidence>
<dbReference type="GO" id="GO:0006355">
    <property type="term" value="P:regulation of DNA-templated transcription"/>
    <property type="evidence" value="ECO:0007669"/>
    <property type="project" value="InterPro"/>
</dbReference>
<keyword evidence="4" id="KW-0597">Phosphoprotein</keyword>
<evidence type="ECO:0000256" key="7">
    <source>
        <dbReference type="ARBA" id="ARBA00022679"/>
    </source>
</evidence>
<dbReference type="CDD" id="cd00130">
    <property type="entry name" value="PAS"/>
    <property type="match status" value="1"/>
</dbReference>
<organism evidence="15 16">
    <name type="scientific">Phreatobacter stygius</name>
    <dbReference type="NCBI Taxonomy" id="1940610"/>
    <lineage>
        <taxon>Bacteria</taxon>
        <taxon>Pseudomonadati</taxon>
        <taxon>Pseudomonadota</taxon>
        <taxon>Alphaproteobacteria</taxon>
        <taxon>Hyphomicrobiales</taxon>
        <taxon>Phreatobacteraceae</taxon>
        <taxon>Phreatobacter</taxon>
    </lineage>
</organism>
<dbReference type="SMART" id="SM00091">
    <property type="entry name" value="PAS"/>
    <property type="match status" value="1"/>
</dbReference>
<keyword evidence="8" id="KW-0677">Repeat</keyword>
<evidence type="ECO:0000259" key="14">
    <source>
        <dbReference type="PROSITE" id="PS50113"/>
    </source>
</evidence>
<dbReference type="InterPro" id="IPR036890">
    <property type="entry name" value="HATPase_C_sf"/>
</dbReference>
<dbReference type="InterPro" id="IPR000014">
    <property type="entry name" value="PAS"/>
</dbReference>
<evidence type="ECO:0000256" key="3">
    <source>
        <dbReference type="ARBA" id="ARBA00021740"/>
    </source>
</evidence>
<protein>
    <recommendedName>
        <fullName evidence="3">Blue-light-activated histidine kinase</fullName>
        <ecNumber evidence="2">2.7.13.3</ecNumber>
    </recommendedName>
</protein>
<dbReference type="Pfam" id="PF00989">
    <property type="entry name" value="PAS"/>
    <property type="match status" value="1"/>
</dbReference>
<dbReference type="PANTHER" id="PTHR41523:SF8">
    <property type="entry name" value="ETHYLENE RESPONSE SENSOR PROTEIN"/>
    <property type="match status" value="1"/>
</dbReference>